<comment type="similarity">
    <text evidence="4">Belongs to the ubiquitin-conjugating enzyme family.</text>
</comment>
<feature type="active site" description="Glycyl thioester intermediate" evidence="3">
    <location>
        <position position="95"/>
    </location>
</feature>
<feature type="domain" description="UBC core" evidence="6">
    <location>
        <begin position="11"/>
        <end position="157"/>
    </location>
</feature>
<dbReference type="InterPro" id="IPR016135">
    <property type="entry name" value="UBQ-conjugating_enzyme/RWD"/>
</dbReference>
<dbReference type="PROSITE" id="PS50127">
    <property type="entry name" value="UBC_2"/>
    <property type="match status" value="1"/>
</dbReference>
<evidence type="ECO:0000256" key="4">
    <source>
        <dbReference type="RuleBase" id="RU362109"/>
    </source>
</evidence>
<dbReference type="Proteomes" id="UP001329825">
    <property type="component" value="Chromosome 6"/>
</dbReference>
<dbReference type="EMBL" id="CP141886">
    <property type="protein sequence ID" value="WRT67693.1"/>
    <property type="molecule type" value="Genomic_DNA"/>
</dbReference>
<evidence type="ECO:0000256" key="2">
    <source>
        <dbReference type="ARBA" id="ARBA00022786"/>
    </source>
</evidence>
<sequence>MPPRPASGPGMASKRIKKEIADLSKENLGSIALQPNESNIFQWKAVLPGPSGSPYEGGLFEVEIKIPEDYPFSPPHLHFITKVYHCNISSTGAICLDLLKHAWSPALSLYKVVLSLSSLLTDPNPSDPLVPAIAQEYKRDRKKHDATAREWVKLYATPKPVPAAIPAKSSSSSSRTRPRPTTRPSTTQSTPAPVLAPIPPAQIAGTRRTISSRDPIDLVNSESDEEGTVQLLPAGNSRPSVNGIIPGINRGVNGGGGPGERAVKRTRLTNPASTAGGGGAGASVGDAIVIDE</sequence>
<keyword evidence="1" id="KW-0808">Transferase</keyword>
<feature type="region of interest" description="Disordered" evidence="5">
    <location>
        <begin position="162"/>
        <end position="292"/>
    </location>
</feature>
<dbReference type="SUPFAM" id="SSF54495">
    <property type="entry name" value="UBC-like"/>
    <property type="match status" value="1"/>
</dbReference>
<feature type="compositionally biased region" description="Low complexity" evidence="5">
    <location>
        <begin position="162"/>
        <end position="175"/>
    </location>
</feature>
<dbReference type="InterPro" id="IPR023313">
    <property type="entry name" value="UBQ-conjugating_AS"/>
</dbReference>
<proteinExistence type="inferred from homology"/>
<dbReference type="Gene3D" id="3.10.110.10">
    <property type="entry name" value="Ubiquitin Conjugating Enzyme"/>
    <property type="match status" value="1"/>
</dbReference>
<dbReference type="PANTHER" id="PTHR24068">
    <property type="entry name" value="UBIQUITIN-CONJUGATING ENZYME E2"/>
    <property type="match status" value="1"/>
</dbReference>
<gene>
    <name evidence="7" type="ORF">IL334_004665</name>
</gene>
<name>A0ABZ1D1K6_9TREE</name>
<dbReference type="InterPro" id="IPR000608">
    <property type="entry name" value="UBC"/>
</dbReference>
<dbReference type="RefSeq" id="XP_062792433.1">
    <property type="nucleotide sequence ID" value="XM_062936382.1"/>
</dbReference>
<dbReference type="Pfam" id="PF00179">
    <property type="entry name" value="UQ_con"/>
    <property type="match status" value="1"/>
</dbReference>
<evidence type="ECO:0000313" key="8">
    <source>
        <dbReference type="Proteomes" id="UP001329825"/>
    </source>
</evidence>
<reference evidence="7 8" key="1">
    <citation type="submission" date="2024-01" db="EMBL/GenBank/DDBJ databases">
        <title>Comparative genomics of Cryptococcus and Kwoniella reveals pathogenesis evolution and contrasting modes of karyotype evolution via chromosome fusion or intercentromeric recombination.</title>
        <authorList>
            <person name="Coelho M.A."/>
            <person name="David-Palma M."/>
            <person name="Shea T."/>
            <person name="Bowers K."/>
            <person name="McGinley-Smith S."/>
            <person name="Mohammad A.W."/>
            <person name="Gnirke A."/>
            <person name="Yurkov A.M."/>
            <person name="Nowrousian M."/>
            <person name="Sun S."/>
            <person name="Cuomo C.A."/>
            <person name="Heitman J."/>
        </authorList>
    </citation>
    <scope>NUCLEOTIDE SEQUENCE [LARGE SCALE GENOMIC DNA]</scope>
    <source>
        <strain evidence="7">CBS 11374</strain>
    </source>
</reference>
<keyword evidence="2 4" id="KW-0833">Ubl conjugation pathway</keyword>
<keyword evidence="8" id="KW-1185">Reference proteome</keyword>
<keyword evidence="4" id="KW-0547">Nucleotide-binding</keyword>
<dbReference type="PROSITE" id="PS00183">
    <property type="entry name" value="UBC_1"/>
    <property type="match status" value="1"/>
</dbReference>
<accession>A0ABZ1D1K6</accession>
<protein>
    <recommendedName>
        <fullName evidence="6">UBC core domain-containing protein</fullName>
    </recommendedName>
</protein>
<evidence type="ECO:0000256" key="1">
    <source>
        <dbReference type="ARBA" id="ARBA00022679"/>
    </source>
</evidence>
<evidence type="ECO:0000256" key="5">
    <source>
        <dbReference type="SAM" id="MobiDB-lite"/>
    </source>
</evidence>
<keyword evidence="4" id="KW-0067">ATP-binding</keyword>
<feature type="compositionally biased region" description="Low complexity" evidence="5">
    <location>
        <begin position="241"/>
        <end position="251"/>
    </location>
</feature>
<organism evidence="7 8">
    <name type="scientific">Kwoniella shivajii</name>
    <dbReference type="NCBI Taxonomy" id="564305"/>
    <lineage>
        <taxon>Eukaryota</taxon>
        <taxon>Fungi</taxon>
        <taxon>Dikarya</taxon>
        <taxon>Basidiomycota</taxon>
        <taxon>Agaricomycotina</taxon>
        <taxon>Tremellomycetes</taxon>
        <taxon>Tremellales</taxon>
        <taxon>Cryptococcaceae</taxon>
        <taxon>Kwoniella</taxon>
    </lineage>
</organism>
<evidence type="ECO:0000256" key="3">
    <source>
        <dbReference type="PROSITE-ProRule" id="PRU10133"/>
    </source>
</evidence>
<evidence type="ECO:0000313" key="7">
    <source>
        <dbReference type="EMBL" id="WRT67693.1"/>
    </source>
</evidence>
<feature type="compositionally biased region" description="Low complexity" evidence="5">
    <location>
        <begin position="182"/>
        <end position="193"/>
    </location>
</feature>
<dbReference type="SMART" id="SM00212">
    <property type="entry name" value="UBCc"/>
    <property type="match status" value="1"/>
</dbReference>
<dbReference type="GeneID" id="87956796"/>
<evidence type="ECO:0000259" key="6">
    <source>
        <dbReference type="PROSITE" id="PS50127"/>
    </source>
</evidence>